<dbReference type="EnsemblMetazoa" id="GPPI037966-RA">
    <property type="protein sequence ID" value="GPPI037966-PA"/>
    <property type="gene ID" value="GPPI037966"/>
</dbReference>
<evidence type="ECO:0000313" key="2">
    <source>
        <dbReference type="Proteomes" id="UP000092460"/>
    </source>
</evidence>
<protein>
    <submittedName>
        <fullName evidence="1">Uncharacterized protein</fullName>
    </submittedName>
</protein>
<dbReference type="Proteomes" id="UP000092460">
    <property type="component" value="Unassembled WGS sequence"/>
</dbReference>
<proteinExistence type="predicted"/>
<sequence length="150" mass="17001">MKFYLKGGESTLEEHILTSLNISVKQQYKPIPAVAIMPLGNDLSRVLNWGSERPSILDRIEILNNIYEKKTRNFFKRTFVVSNIPPLIYYASIILRHFGGDELQAHDEANDRSDQNKSNGALSVQIHDATLNDTLLTTLLLIFTSKLIIS</sequence>
<reference evidence="1" key="2">
    <citation type="submission" date="2020-05" db="UniProtKB">
        <authorList>
            <consortium name="EnsemblMetazoa"/>
        </authorList>
    </citation>
    <scope>IDENTIFICATION</scope>
    <source>
        <strain evidence="1">IAEA</strain>
    </source>
</reference>
<dbReference type="EMBL" id="JXJN01018910">
    <property type="status" value="NOT_ANNOTATED_CDS"/>
    <property type="molecule type" value="Genomic_DNA"/>
</dbReference>
<name>A0A1B0BR57_9MUSC</name>
<organism evidence="1 2">
    <name type="scientific">Glossina palpalis gambiensis</name>
    <dbReference type="NCBI Taxonomy" id="67801"/>
    <lineage>
        <taxon>Eukaryota</taxon>
        <taxon>Metazoa</taxon>
        <taxon>Ecdysozoa</taxon>
        <taxon>Arthropoda</taxon>
        <taxon>Hexapoda</taxon>
        <taxon>Insecta</taxon>
        <taxon>Pterygota</taxon>
        <taxon>Neoptera</taxon>
        <taxon>Endopterygota</taxon>
        <taxon>Diptera</taxon>
        <taxon>Brachycera</taxon>
        <taxon>Muscomorpha</taxon>
        <taxon>Hippoboscoidea</taxon>
        <taxon>Glossinidae</taxon>
        <taxon>Glossina</taxon>
    </lineage>
</organism>
<dbReference type="STRING" id="67801.A0A1B0BR57"/>
<reference evidence="2" key="1">
    <citation type="submission" date="2015-01" db="EMBL/GenBank/DDBJ databases">
        <authorList>
            <person name="Aksoy S."/>
            <person name="Warren W."/>
            <person name="Wilson R.K."/>
        </authorList>
    </citation>
    <scope>NUCLEOTIDE SEQUENCE [LARGE SCALE GENOMIC DNA]</scope>
    <source>
        <strain evidence="2">IAEA</strain>
    </source>
</reference>
<dbReference type="AlphaFoldDB" id="A0A1B0BR57"/>
<dbReference type="VEuPathDB" id="VectorBase:GPPI037966"/>
<dbReference type="EMBL" id="JXJN01018909">
    <property type="status" value="NOT_ANNOTATED_CDS"/>
    <property type="molecule type" value="Genomic_DNA"/>
</dbReference>
<accession>A0A1B0BR57</accession>
<evidence type="ECO:0000313" key="1">
    <source>
        <dbReference type="EnsemblMetazoa" id="GPPI037966-PA"/>
    </source>
</evidence>
<keyword evidence="2" id="KW-1185">Reference proteome</keyword>